<evidence type="ECO:0000313" key="2">
    <source>
        <dbReference type="Proteomes" id="UP000241665"/>
    </source>
</evidence>
<organism evidence="1 2">
    <name type="scientific">Escherichia phage PMBT57</name>
    <dbReference type="NCBI Taxonomy" id="2079259"/>
    <lineage>
        <taxon>Viruses</taxon>
        <taxon>Duplodnaviria</taxon>
        <taxon>Heunggongvirae</taxon>
        <taxon>Uroviricota</taxon>
        <taxon>Caudoviricetes</taxon>
        <taxon>Schitoviridae</taxon>
        <taxon>Enquatrovirinae</taxon>
        <taxon>Enquatrovirus</taxon>
        <taxon>Enquatrovirus N4</taxon>
    </lineage>
</organism>
<dbReference type="Proteomes" id="UP000241665">
    <property type="component" value="Segment"/>
</dbReference>
<evidence type="ECO:0000313" key="1">
    <source>
        <dbReference type="EMBL" id="AUV59071.1"/>
    </source>
</evidence>
<reference evidence="1 2" key="1">
    <citation type="submission" date="2018-01" db="EMBL/GenBank/DDBJ databases">
        <title>Characterization of the virulent Escherichia coli phage PMBT57 of the N4-like group with a broad host range.</title>
        <authorList>
            <person name="Koberg S."/>
            <person name="Brinks E."/>
        </authorList>
    </citation>
    <scope>NUCLEOTIDE SEQUENCE [LARGE SCALE GENOMIC DNA]</scope>
</reference>
<sequence length="236" mass="27169">MYYIEELFCRLANGVLNNTGIVTDDKGDIEDDSKPFIIVAANEALTRLHGRFNMRNNNVVVEMQEGRTNYPLLAKYAVQSYDPNEVKCPFIMDLAGEKFAEDVIRILEVYDDKGRRRPLNDRNNPHSLFTPRPNVLQNNAPKAWEVLNVMYQAKHPKLSTAEDGYNEIDIPDTLDPALDAYIAYRYYTSLNTPESSAKAAEYLSFYDSICREVVEYDLTSDTEVDTNTLFRKRGWR</sequence>
<dbReference type="EMBL" id="MG770228">
    <property type="protein sequence ID" value="AUV59071.1"/>
    <property type="molecule type" value="Genomic_DNA"/>
</dbReference>
<name>A0A2K9VA34_9CAUD</name>
<protein>
    <submittedName>
        <fullName evidence="1">Uncharacterized protein</fullName>
    </submittedName>
</protein>
<accession>A0A2K9VA34</accession>
<dbReference type="InterPro" id="IPR056209">
    <property type="entry name" value="SU10_adaptor"/>
</dbReference>
<proteinExistence type="predicted"/>
<dbReference type="Pfam" id="PF24175">
    <property type="entry name" value="SU10_adaptor"/>
    <property type="match status" value="1"/>
</dbReference>